<dbReference type="SUPFAM" id="SSF55874">
    <property type="entry name" value="ATPase domain of HSP90 chaperone/DNA topoisomerase II/histidine kinase"/>
    <property type="match status" value="1"/>
</dbReference>
<dbReference type="EC" id="2.7.13.3" evidence="2"/>
<evidence type="ECO:0000259" key="12">
    <source>
        <dbReference type="PROSITE" id="PS50109"/>
    </source>
</evidence>
<name>A0AAE3ATX1_9FIRM</name>
<evidence type="ECO:0000259" key="13">
    <source>
        <dbReference type="PROSITE" id="PS50110"/>
    </source>
</evidence>
<dbReference type="SUPFAM" id="SSF47384">
    <property type="entry name" value="Homodimeric domain of signal transducing histidine kinase"/>
    <property type="match status" value="1"/>
</dbReference>
<evidence type="ECO:0000256" key="5">
    <source>
        <dbReference type="ARBA" id="ARBA00022679"/>
    </source>
</evidence>
<feature type="coiled-coil region" evidence="10">
    <location>
        <begin position="278"/>
        <end position="305"/>
    </location>
</feature>
<dbReference type="PROSITE" id="PS50110">
    <property type="entry name" value="RESPONSE_REGULATORY"/>
    <property type="match status" value="1"/>
</dbReference>
<dbReference type="InterPro" id="IPR036097">
    <property type="entry name" value="HisK_dim/P_sf"/>
</dbReference>
<dbReference type="AlphaFoldDB" id="A0AAE3ATX1"/>
<dbReference type="PRINTS" id="PR00344">
    <property type="entry name" value="BCTRLSENSOR"/>
</dbReference>
<dbReference type="Pfam" id="PF00072">
    <property type="entry name" value="Response_reg"/>
    <property type="match status" value="1"/>
</dbReference>
<keyword evidence="7" id="KW-0902">Two-component regulatory system</keyword>
<dbReference type="Proteomes" id="UP001199355">
    <property type="component" value="Unassembled WGS sequence"/>
</dbReference>
<dbReference type="GO" id="GO:0009927">
    <property type="term" value="F:histidine phosphotransfer kinase activity"/>
    <property type="evidence" value="ECO:0007669"/>
    <property type="project" value="TreeGrafter"/>
</dbReference>
<comment type="function">
    <text evidence="8">May play the central regulatory role in sporulation. It may be an element of the effector pathway responsible for the activation of sporulation genes in response to nutritional stress. Spo0A may act in concert with spo0H (a sigma factor) to control the expression of some genes that are critical to the sporulation process.</text>
</comment>
<feature type="domain" description="Histidine kinase" evidence="12">
    <location>
        <begin position="312"/>
        <end position="537"/>
    </location>
</feature>
<evidence type="ECO:0000256" key="10">
    <source>
        <dbReference type="SAM" id="Coils"/>
    </source>
</evidence>
<dbReference type="Gene3D" id="1.10.287.130">
    <property type="match status" value="1"/>
</dbReference>
<keyword evidence="15" id="KW-1185">Reference proteome</keyword>
<dbReference type="InterPro" id="IPR036890">
    <property type="entry name" value="HATPase_C_sf"/>
</dbReference>
<dbReference type="CDD" id="cd17546">
    <property type="entry name" value="REC_hyHK_CKI1_RcsC-like"/>
    <property type="match status" value="1"/>
</dbReference>
<dbReference type="CDD" id="cd00082">
    <property type="entry name" value="HisKA"/>
    <property type="match status" value="1"/>
</dbReference>
<dbReference type="InterPro" id="IPR011006">
    <property type="entry name" value="CheY-like_superfamily"/>
</dbReference>
<evidence type="ECO:0000256" key="3">
    <source>
        <dbReference type="ARBA" id="ARBA00018672"/>
    </source>
</evidence>
<evidence type="ECO:0000256" key="2">
    <source>
        <dbReference type="ARBA" id="ARBA00012438"/>
    </source>
</evidence>
<dbReference type="GO" id="GO:0005886">
    <property type="term" value="C:plasma membrane"/>
    <property type="evidence" value="ECO:0007669"/>
    <property type="project" value="TreeGrafter"/>
</dbReference>
<dbReference type="Pfam" id="PF02518">
    <property type="entry name" value="HATPase_c"/>
    <property type="match status" value="1"/>
</dbReference>
<dbReference type="InterPro" id="IPR005467">
    <property type="entry name" value="His_kinase_dom"/>
</dbReference>
<dbReference type="GO" id="GO:0000155">
    <property type="term" value="F:phosphorelay sensor kinase activity"/>
    <property type="evidence" value="ECO:0007669"/>
    <property type="project" value="InterPro"/>
</dbReference>
<feature type="domain" description="Response regulatory" evidence="13">
    <location>
        <begin position="559"/>
        <end position="680"/>
    </location>
</feature>
<evidence type="ECO:0000256" key="11">
    <source>
        <dbReference type="SAM" id="Phobius"/>
    </source>
</evidence>
<dbReference type="InterPro" id="IPR001789">
    <property type="entry name" value="Sig_transdc_resp-reg_receiver"/>
</dbReference>
<dbReference type="Pfam" id="PF00512">
    <property type="entry name" value="HisKA"/>
    <property type="match status" value="1"/>
</dbReference>
<organism evidence="14 15">
    <name type="scientific">Gallintestinimicrobium propionicum</name>
    <dbReference type="NCBI Taxonomy" id="2981770"/>
    <lineage>
        <taxon>Bacteria</taxon>
        <taxon>Bacillati</taxon>
        <taxon>Bacillota</taxon>
        <taxon>Clostridia</taxon>
        <taxon>Lachnospirales</taxon>
        <taxon>Lachnospiraceae</taxon>
        <taxon>Gallintestinimicrobium</taxon>
    </lineage>
</organism>
<keyword evidence="11" id="KW-0812">Transmembrane</keyword>
<keyword evidence="6" id="KW-0418">Kinase</keyword>
<dbReference type="Gene3D" id="3.30.565.10">
    <property type="entry name" value="Histidine kinase-like ATPase, C-terminal domain"/>
    <property type="match status" value="1"/>
</dbReference>
<evidence type="ECO:0000256" key="6">
    <source>
        <dbReference type="ARBA" id="ARBA00022777"/>
    </source>
</evidence>
<accession>A0AAE3ATX1</accession>
<dbReference type="InterPro" id="IPR003594">
    <property type="entry name" value="HATPase_dom"/>
</dbReference>
<keyword evidence="11" id="KW-0472">Membrane</keyword>
<dbReference type="EMBL" id="JAJEQF010000020">
    <property type="protein sequence ID" value="MCC2167788.1"/>
    <property type="molecule type" value="Genomic_DNA"/>
</dbReference>
<feature type="transmembrane region" description="Helical" evidence="11">
    <location>
        <begin position="256"/>
        <end position="277"/>
    </location>
</feature>
<evidence type="ECO:0000256" key="9">
    <source>
        <dbReference type="PROSITE-ProRule" id="PRU00169"/>
    </source>
</evidence>
<dbReference type="PANTHER" id="PTHR43047">
    <property type="entry name" value="TWO-COMPONENT HISTIDINE PROTEIN KINASE"/>
    <property type="match status" value="1"/>
</dbReference>
<dbReference type="SMART" id="SM00448">
    <property type="entry name" value="REC"/>
    <property type="match status" value="1"/>
</dbReference>
<evidence type="ECO:0000313" key="15">
    <source>
        <dbReference type="Proteomes" id="UP001199355"/>
    </source>
</evidence>
<sequence>MLNNRHSAWIASEMILQQLEDVIEENKESYQTLLETLKEDYTLRAEIVANLLEMEGRLYQTTEEYRKIAKQLRVDEIHIINTGGCIVAGTNPEYFGYSFSFGEQMGYFKPMLADKKLSMCQDMVPNTAEGKMMMYAIVWNSSGTAMIQIGITPSRLLAKMNSASVENLVRQMPITSGMNIFLLNATTGKMLATTRQDVLLYELQDSDRMGEGKLQEGKRYRSSAKISGRQQYLVYEKYGEYDLAVSYGIFEANQNLVYVAATMFLVLVLSFLVVFYITERSIAAIEKNEEELKQAKEAAERANAAKTGFLSRMSHDIRTPLNGIIGMIEISDRHREDRALVDANRAKEKVAAKHLLELINDVLEFNKLDEENLQLTKEPFCLKELWQEIITIVEPRAADRGVLLTYEEQTEGTAAGCVLGSPLHVRQIFINILGNAIKYTDAGGHVLCQVTIKAIGESRISCRAVISDNGIGMSTAFLPHLFESFSRENTDEKSVTQGTGLGMSIVKHLVDEMGGTITVESKKGVGTTFTVTLLFEEPKEQEGKKIEEGDESADLSGMRVLLAEDNELNMEIAETFLTDAGVQITKAYNGKEEVERYLEQPAGTFDAILTDLMMPVMDGYEAVREIRGSGRADAQSIPIIALTANAFLEDAERVKKEGMNEHLPKPLDVGKMLSVLAKYRK</sequence>
<evidence type="ECO:0000256" key="1">
    <source>
        <dbReference type="ARBA" id="ARBA00000085"/>
    </source>
</evidence>
<evidence type="ECO:0000313" key="14">
    <source>
        <dbReference type="EMBL" id="MCC2167788.1"/>
    </source>
</evidence>
<dbReference type="PROSITE" id="PS50109">
    <property type="entry name" value="HIS_KIN"/>
    <property type="match status" value="1"/>
</dbReference>
<dbReference type="SUPFAM" id="SSF52172">
    <property type="entry name" value="CheY-like"/>
    <property type="match status" value="1"/>
</dbReference>
<dbReference type="SMART" id="SM00387">
    <property type="entry name" value="HATPase_c"/>
    <property type="match status" value="1"/>
</dbReference>
<evidence type="ECO:0000256" key="8">
    <source>
        <dbReference type="ARBA" id="ARBA00024867"/>
    </source>
</evidence>
<keyword evidence="10" id="KW-0175">Coiled coil</keyword>
<evidence type="ECO:0000256" key="7">
    <source>
        <dbReference type="ARBA" id="ARBA00023012"/>
    </source>
</evidence>
<keyword evidence="4 9" id="KW-0597">Phosphoprotein</keyword>
<protein>
    <recommendedName>
        <fullName evidence="3">Stage 0 sporulation protein A homolog</fullName>
        <ecNumber evidence="2">2.7.13.3</ecNumber>
    </recommendedName>
</protein>
<feature type="modified residue" description="4-aspartylphosphate" evidence="9">
    <location>
        <position position="611"/>
    </location>
</feature>
<evidence type="ECO:0000256" key="4">
    <source>
        <dbReference type="ARBA" id="ARBA00022553"/>
    </source>
</evidence>
<dbReference type="InterPro" id="IPR003661">
    <property type="entry name" value="HisK_dim/P_dom"/>
</dbReference>
<comment type="catalytic activity">
    <reaction evidence="1">
        <text>ATP + protein L-histidine = ADP + protein N-phospho-L-histidine.</text>
        <dbReference type="EC" id="2.7.13.3"/>
    </reaction>
</comment>
<dbReference type="SMART" id="SM00388">
    <property type="entry name" value="HisKA"/>
    <property type="match status" value="1"/>
</dbReference>
<dbReference type="PANTHER" id="PTHR43047:SF72">
    <property type="entry name" value="OSMOSENSING HISTIDINE PROTEIN KINASE SLN1"/>
    <property type="match status" value="1"/>
</dbReference>
<gene>
    <name evidence="14" type="ORF">LKD45_08805</name>
</gene>
<proteinExistence type="predicted"/>
<keyword evidence="5" id="KW-0808">Transferase</keyword>
<keyword evidence="11" id="KW-1133">Transmembrane helix</keyword>
<dbReference type="RefSeq" id="WP_308728300.1">
    <property type="nucleotide sequence ID" value="NZ_JAJEQF010000020.1"/>
</dbReference>
<reference evidence="14 15" key="1">
    <citation type="submission" date="2021-10" db="EMBL/GenBank/DDBJ databases">
        <title>Anaerobic single-cell dispensing facilitates the cultivation of human gut bacteria.</title>
        <authorList>
            <person name="Afrizal A."/>
        </authorList>
    </citation>
    <scope>NUCLEOTIDE SEQUENCE [LARGE SCALE GENOMIC DNA]</scope>
    <source>
        <strain evidence="14 15">CLA-AA-H244</strain>
    </source>
</reference>
<dbReference type="InterPro" id="IPR004358">
    <property type="entry name" value="Sig_transdc_His_kin-like_C"/>
</dbReference>
<dbReference type="Gene3D" id="3.40.50.2300">
    <property type="match status" value="1"/>
</dbReference>
<comment type="caution">
    <text evidence="14">The sequence shown here is derived from an EMBL/GenBank/DDBJ whole genome shotgun (WGS) entry which is preliminary data.</text>
</comment>